<dbReference type="CDD" id="cd10936">
    <property type="entry name" value="CE4_DAC2"/>
    <property type="match status" value="1"/>
</dbReference>
<dbReference type="PANTHER" id="PTHR30105:SF2">
    <property type="entry name" value="DIVERGENT POLYSACCHARIDE DEACETYLASE SUPERFAMILY"/>
    <property type="match status" value="1"/>
</dbReference>
<evidence type="ECO:0000313" key="2">
    <source>
        <dbReference type="EMBL" id="PID58526.1"/>
    </source>
</evidence>
<dbReference type="InterPro" id="IPR011330">
    <property type="entry name" value="Glyco_hydro/deAcase_b/a-brl"/>
</dbReference>
<protein>
    <recommendedName>
        <fullName evidence="4">Divergent polysaccharide deacetylase family protein</fullName>
    </recommendedName>
</protein>
<evidence type="ECO:0008006" key="4">
    <source>
        <dbReference type="Google" id="ProtNLM"/>
    </source>
</evidence>
<evidence type="ECO:0000256" key="1">
    <source>
        <dbReference type="SAM" id="MobiDB-lite"/>
    </source>
</evidence>
<organism evidence="2 3">
    <name type="scientific">candidate division KSB3 bacterium</name>
    <dbReference type="NCBI Taxonomy" id="2044937"/>
    <lineage>
        <taxon>Bacteria</taxon>
        <taxon>candidate division KSB3</taxon>
    </lineage>
</organism>
<gene>
    <name evidence="2" type="ORF">CSB45_03000</name>
</gene>
<dbReference type="AlphaFoldDB" id="A0A2G6E8U8"/>
<reference evidence="2 3" key="1">
    <citation type="submission" date="2017-10" db="EMBL/GenBank/DDBJ databases">
        <title>Novel microbial diversity and functional potential in the marine mammal oral microbiome.</title>
        <authorList>
            <person name="Dudek N.K."/>
            <person name="Sun C.L."/>
            <person name="Burstein D."/>
            <person name="Kantor R.S."/>
            <person name="Aliaga Goltsman D.S."/>
            <person name="Bik E.M."/>
            <person name="Thomas B.C."/>
            <person name="Banfield J.F."/>
            <person name="Relman D.A."/>
        </authorList>
    </citation>
    <scope>NUCLEOTIDE SEQUENCE [LARGE SCALE GENOMIC DNA]</scope>
    <source>
        <strain evidence="2">DOLZORAL124_49_17</strain>
    </source>
</reference>
<dbReference type="PANTHER" id="PTHR30105">
    <property type="entry name" value="UNCHARACTERIZED YIBQ-RELATED"/>
    <property type="match status" value="1"/>
</dbReference>
<dbReference type="Gene3D" id="3.20.20.370">
    <property type="entry name" value="Glycoside hydrolase/deacetylase"/>
    <property type="match status" value="1"/>
</dbReference>
<sequence length="387" mass="43333">MVTRKTIVYLSLCCLLIILGLILVNAFRKGEYIPLSVTRSTAPFPDKASERLSHSLQNIFEQSALIHAYRKTSVTPPDNGEERPGKRRQEYHARLERKAELPRVIERISTEIESHGGKIFQTYVDSHKQQAVIVIGVESAITHQLVLTWKPPVTTPTPPTTPSEPPARFRAAIIIDDLGSNLSFINSLLDLNADLTYSILPHLQKSTEIATMLHERQKEILLHLPMEPQDYPAISPGKGALFSRMTRDQIQRTIEWDLQSVPFASGVNNHMGSKLTSNWGAMKAVLEYLHAHKLFFVDSRTSGSTIAYTLAQQIGLQSAQRQVFLDVVPETQAVKAQLQKLALLAEQGKPAIAIGHPKSATLKALQNMLPEFRARHIQIVRISEFTH</sequence>
<proteinExistence type="predicted"/>
<feature type="compositionally biased region" description="Basic and acidic residues" evidence="1">
    <location>
        <begin position="80"/>
        <end position="93"/>
    </location>
</feature>
<dbReference type="InterPro" id="IPR006837">
    <property type="entry name" value="Divergent_DAC"/>
</dbReference>
<evidence type="ECO:0000313" key="3">
    <source>
        <dbReference type="Proteomes" id="UP000229740"/>
    </source>
</evidence>
<dbReference type="Proteomes" id="UP000229740">
    <property type="component" value="Unassembled WGS sequence"/>
</dbReference>
<dbReference type="Pfam" id="PF04748">
    <property type="entry name" value="Polysacc_deac_2"/>
    <property type="match status" value="1"/>
</dbReference>
<feature type="region of interest" description="Disordered" evidence="1">
    <location>
        <begin position="71"/>
        <end position="93"/>
    </location>
</feature>
<dbReference type="SUPFAM" id="SSF88713">
    <property type="entry name" value="Glycoside hydrolase/deacetylase"/>
    <property type="match status" value="1"/>
</dbReference>
<name>A0A2G6E8U8_9BACT</name>
<dbReference type="EMBL" id="PDPS01000022">
    <property type="protein sequence ID" value="PID58526.1"/>
    <property type="molecule type" value="Genomic_DNA"/>
</dbReference>
<comment type="caution">
    <text evidence="2">The sequence shown here is derived from an EMBL/GenBank/DDBJ whole genome shotgun (WGS) entry which is preliminary data.</text>
</comment>
<accession>A0A2G6E8U8</accession>
<dbReference type="GO" id="GO:0005975">
    <property type="term" value="P:carbohydrate metabolic process"/>
    <property type="evidence" value="ECO:0007669"/>
    <property type="project" value="InterPro"/>
</dbReference>